<dbReference type="AlphaFoldDB" id="A0A3P8P7N8"/>
<dbReference type="InterPro" id="IPR018586">
    <property type="entry name" value="Brinker_DNA-bd"/>
</dbReference>
<dbReference type="STRING" id="8154.ENSACLP00000013023"/>
<reference evidence="4 5" key="1">
    <citation type="submission" date="2018-05" db="EMBL/GenBank/DDBJ databases">
        <authorList>
            <person name="Datahose"/>
        </authorList>
    </citation>
    <scope>NUCLEOTIDE SEQUENCE</scope>
</reference>
<reference evidence="5" key="2">
    <citation type="submission" date="2023-03" db="EMBL/GenBank/DDBJ databases">
        <authorList>
            <consortium name="Wellcome Sanger Institute Data Sharing"/>
        </authorList>
    </citation>
    <scope>NUCLEOTIDE SEQUENCE [LARGE SCALE GENOMIC DNA]</scope>
</reference>
<dbReference type="Ensembl" id="ENSACLT00000013350.2">
    <property type="protein sequence ID" value="ENSACLP00000013023.2"/>
    <property type="gene ID" value="ENSACLG00000008901.2"/>
</dbReference>
<evidence type="ECO:0000313" key="5">
    <source>
        <dbReference type="Proteomes" id="UP000265100"/>
    </source>
</evidence>
<evidence type="ECO:0000313" key="4">
    <source>
        <dbReference type="Ensembl" id="ENSACLP00000013023.2"/>
    </source>
</evidence>
<dbReference type="PANTHER" id="PTHR19303:SF74">
    <property type="entry name" value="POGO TRANSPOSABLE ELEMENT WITH KRAB DOMAIN"/>
    <property type="match status" value="1"/>
</dbReference>
<protein>
    <recommendedName>
        <fullName evidence="3">HTH CENPB-type domain-containing protein</fullName>
    </recommendedName>
</protein>
<dbReference type="Pfam" id="PF03221">
    <property type="entry name" value="HTH_Tnp_Tc5"/>
    <property type="match status" value="1"/>
</dbReference>
<dbReference type="InterPro" id="IPR004875">
    <property type="entry name" value="DDE_SF_endonuclease_dom"/>
</dbReference>
<name>A0A3P8P7N8_ASTCA</name>
<dbReference type="GO" id="GO:0043565">
    <property type="term" value="F:sequence-specific DNA binding"/>
    <property type="evidence" value="ECO:0007669"/>
    <property type="project" value="InterPro"/>
</dbReference>
<evidence type="ECO:0000256" key="2">
    <source>
        <dbReference type="SAM" id="MobiDB-lite"/>
    </source>
</evidence>
<reference evidence="4" key="3">
    <citation type="submission" date="2025-08" db="UniProtKB">
        <authorList>
            <consortium name="Ensembl"/>
        </authorList>
    </citation>
    <scope>IDENTIFICATION</scope>
</reference>
<dbReference type="SMART" id="SM00674">
    <property type="entry name" value="CENPB"/>
    <property type="match status" value="1"/>
</dbReference>
<dbReference type="SUPFAM" id="SSF46689">
    <property type="entry name" value="Homeodomain-like"/>
    <property type="match status" value="1"/>
</dbReference>
<gene>
    <name evidence="4" type="primary">DNAI2</name>
</gene>
<evidence type="ECO:0000259" key="3">
    <source>
        <dbReference type="PROSITE" id="PS51253"/>
    </source>
</evidence>
<feature type="region of interest" description="Disordered" evidence="2">
    <location>
        <begin position="171"/>
        <end position="215"/>
    </location>
</feature>
<dbReference type="Gene3D" id="1.10.10.60">
    <property type="entry name" value="Homeodomain-like"/>
    <property type="match status" value="2"/>
</dbReference>
<dbReference type="Pfam" id="PF09607">
    <property type="entry name" value="BrkDBD"/>
    <property type="match status" value="1"/>
</dbReference>
<dbReference type="InterPro" id="IPR010921">
    <property type="entry name" value="Trp_repressor/repl_initiator"/>
</dbReference>
<dbReference type="OMA" id="ATTGHEC"/>
<sequence length="648" mass="73536">MSSVRLQGFRSFLTERLTAVAMEVFGEVESIVVECCEENKRLRDILHMVLNPEIKLHRIDVNNYAGEQPSEPNTGVDLEISEGLTTIAKAGKIEYDLSWDQRQVLTEADNFITPVCVKEEHIECDISLEQHLGLGEANNDFTSDCFENGSKEEEEEDITDTNQIHVAGTRLEASANSSTDEAAEDGDCTSDESEADCQIEEGTSESHTFKKGSETSNTKDIVVLTTLKMAKRHAYEAQFKLKAISYAEEHGNRAAAREFKINESMVRNWRKLENKLRQVKKTQLSFRGHKARWPELEERLERWIIEQRTSGRSVSMVTIRLKAVSLAEEMNIEHFQGGPSWCFRFMKRCHFSIRTRTTVAQQLPADYKENLAIFRSYCSKHIGDKNIQPSHITNMDEVPLTFDIPVSHTVEKKGTSTVAIRTTGYEKSSFTVVLGCHANGQKLPPMVIFKRKTLPKEKFPAGIIIKANEKGWMDEEMMKEWLREVYERRLGGFFHASPSLLICDSMRAHLTADVKKLVKQMNCELAVIPGGLTKELQPLDICVNRPFKVRLRAAWKRWMTDVDHSFTKSGRQRRASYATICQWIVDAWANMSDGTVVRAFAKAGIISEEPHGTESDSDSEESEPGMFDGDLAQLFNSDTEDEDFDGFD</sequence>
<dbReference type="PROSITE" id="PS51253">
    <property type="entry name" value="HTH_CENPB"/>
    <property type="match status" value="1"/>
</dbReference>
<feature type="domain" description="HTH CENPB-type" evidence="3">
    <location>
        <begin position="284"/>
        <end position="355"/>
    </location>
</feature>
<feature type="compositionally biased region" description="Acidic residues" evidence="2">
    <location>
        <begin position="638"/>
        <end position="648"/>
    </location>
</feature>
<organism evidence="4 5">
    <name type="scientific">Astatotilapia calliptera</name>
    <name type="common">Eastern happy</name>
    <name type="synonym">Chromis callipterus</name>
    <dbReference type="NCBI Taxonomy" id="8154"/>
    <lineage>
        <taxon>Eukaryota</taxon>
        <taxon>Metazoa</taxon>
        <taxon>Chordata</taxon>
        <taxon>Craniata</taxon>
        <taxon>Vertebrata</taxon>
        <taxon>Euteleostomi</taxon>
        <taxon>Actinopterygii</taxon>
        <taxon>Neopterygii</taxon>
        <taxon>Teleostei</taxon>
        <taxon>Neoteleostei</taxon>
        <taxon>Acanthomorphata</taxon>
        <taxon>Ovalentaria</taxon>
        <taxon>Cichlomorphae</taxon>
        <taxon>Cichliformes</taxon>
        <taxon>Cichlidae</taxon>
        <taxon>African cichlids</taxon>
        <taxon>Pseudocrenilabrinae</taxon>
        <taxon>Haplochromini</taxon>
        <taxon>Astatotilapia</taxon>
    </lineage>
</organism>
<keyword evidence="1" id="KW-0238">DNA-binding</keyword>
<dbReference type="Bgee" id="ENSACLG00000008901">
    <property type="expression patterns" value="Expressed in spleen and 4 other cell types or tissues"/>
</dbReference>
<dbReference type="InterPro" id="IPR009057">
    <property type="entry name" value="Homeodomain-like_sf"/>
</dbReference>
<feature type="region of interest" description="Disordered" evidence="2">
    <location>
        <begin position="144"/>
        <end position="163"/>
    </location>
</feature>
<dbReference type="PANTHER" id="PTHR19303">
    <property type="entry name" value="TRANSPOSON"/>
    <property type="match status" value="1"/>
</dbReference>
<dbReference type="InterPro" id="IPR050863">
    <property type="entry name" value="CenT-Element_Derived"/>
</dbReference>
<dbReference type="Proteomes" id="UP000265100">
    <property type="component" value="Chromosome 5"/>
</dbReference>
<reference evidence="4" key="4">
    <citation type="submission" date="2025-09" db="UniProtKB">
        <authorList>
            <consortium name="Ensembl"/>
        </authorList>
    </citation>
    <scope>IDENTIFICATION</scope>
</reference>
<accession>A0A3P8P7N8</accession>
<dbReference type="InterPro" id="IPR006600">
    <property type="entry name" value="HTH_CenpB_DNA-bd_dom"/>
</dbReference>
<keyword evidence="5" id="KW-1185">Reference proteome</keyword>
<proteinExistence type="predicted"/>
<evidence type="ECO:0000256" key="1">
    <source>
        <dbReference type="ARBA" id="ARBA00023125"/>
    </source>
</evidence>
<dbReference type="Pfam" id="PF03184">
    <property type="entry name" value="DDE_1"/>
    <property type="match status" value="1"/>
</dbReference>
<dbReference type="GO" id="GO:0005634">
    <property type="term" value="C:nucleus"/>
    <property type="evidence" value="ECO:0007669"/>
    <property type="project" value="TreeGrafter"/>
</dbReference>
<feature type="compositionally biased region" description="Acidic residues" evidence="2">
    <location>
        <begin position="181"/>
        <end position="203"/>
    </location>
</feature>
<dbReference type="GeneTree" id="ENSGT00940000163759"/>
<dbReference type="SUPFAM" id="SSF48295">
    <property type="entry name" value="TrpR-like"/>
    <property type="match status" value="1"/>
</dbReference>
<feature type="region of interest" description="Disordered" evidence="2">
    <location>
        <begin position="608"/>
        <end position="648"/>
    </location>
</feature>